<evidence type="ECO:0000313" key="7">
    <source>
        <dbReference type="EMBL" id="MBC9812781.1"/>
    </source>
</evidence>
<evidence type="ECO:0000256" key="5">
    <source>
        <dbReference type="ARBA" id="ARBA00023136"/>
    </source>
</evidence>
<evidence type="ECO:0000256" key="4">
    <source>
        <dbReference type="ARBA" id="ARBA00022989"/>
    </source>
</evidence>
<keyword evidence="5 6" id="KW-0472">Membrane</keyword>
<dbReference type="Proteomes" id="UP000652681">
    <property type="component" value="Unassembled WGS sequence"/>
</dbReference>
<sequence length="505" mass="57012">MGSPIKQLLGQTAVYGMSVILGRALNFLLLPLYVYVFAEPKDYGVISILYAWVAFLIVLLPLGMETAFFKFISDNKEKKETVFQNSFLTVAGFNSLFLVIALLFSNKIAAWMLLPDHPEYIILLALIVCIDATAALPLAKLRSENQAKRFAMIQLSSILVNVIFNVVPLLFFFDNSDPHQGIMYILFANLLSSLTKPLMVYKDLLNIKLVYNGELAKKMLLYSLPLVVAGFAGIINETIDRILLQNILYETHLAAVPPSDFAQEQALDYAEGQVGIYSACYKLAMLVTIFLQAYRYAAEPFFFSNAQNTDRNKLYTKVMNYLIGALCVVFLGVTLNMQLFKYFIPNEAYWEGLKVVPLLLLANIFLGIYFNQSIWYKLSGQTRFGAYIAVGGACLTILLNVIFIPKYGYTASAWATMIVYAAQMIASYLLGQKYYPIKYNLRKFGLYLGLALLIFFLLKSISMSDGMLQFFVHNGVILLFILLIYSLEKSNQKPKKEPVKKFTTD</sequence>
<protein>
    <submittedName>
        <fullName evidence="7">Polysaccharide biosynthesis protein</fullName>
    </submittedName>
</protein>
<evidence type="ECO:0000256" key="3">
    <source>
        <dbReference type="ARBA" id="ARBA00022692"/>
    </source>
</evidence>
<keyword evidence="4 6" id="KW-1133">Transmembrane helix</keyword>
<feature type="transmembrane region" description="Helical" evidence="6">
    <location>
        <begin position="318"/>
        <end position="340"/>
    </location>
</feature>
<name>A0A8J6P9M1_9FLAO</name>
<feature type="transmembrane region" description="Helical" evidence="6">
    <location>
        <begin position="467"/>
        <end position="487"/>
    </location>
</feature>
<reference evidence="7" key="1">
    <citation type="submission" date="2020-09" db="EMBL/GenBank/DDBJ databases">
        <title>Taishania pollutisoli gen. nov., sp. nov., Isolated from Tetrabromobisphenol A-Contaminated Soil.</title>
        <authorList>
            <person name="Chen Q."/>
        </authorList>
    </citation>
    <scope>NUCLEOTIDE SEQUENCE</scope>
    <source>
        <strain evidence="7">CZZ-1</strain>
    </source>
</reference>
<feature type="transmembrane region" description="Helical" evidence="6">
    <location>
        <begin position="151"/>
        <end position="173"/>
    </location>
</feature>
<feature type="transmembrane region" description="Helical" evidence="6">
    <location>
        <begin position="120"/>
        <end position="139"/>
    </location>
</feature>
<feature type="transmembrane region" description="Helical" evidence="6">
    <location>
        <begin position="384"/>
        <end position="405"/>
    </location>
</feature>
<dbReference type="EMBL" id="JACVEL010000006">
    <property type="protein sequence ID" value="MBC9812781.1"/>
    <property type="molecule type" value="Genomic_DNA"/>
</dbReference>
<dbReference type="RefSeq" id="WP_216714185.1">
    <property type="nucleotide sequence ID" value="NZ_JACVEL010000006.1"/>
</dbReference>
<evidence type="ECO:0000256" key="2">
    <source>
        <dbReference type="ARBA" id="ARBA00022475"/>
    </source>
</evidence>
<accession>A0A8J6P9M1</accession>
<feature type="transmembrane region" description="Helical" evidence="6">
    <location>
        <begin position="352"/>
        <end position="372"/>
    </location>
</feature>
<dbReference type="AlphaFoldDB" id="A0A8J6P9M1"/>
<dbReference type="PANTHER" id="PTHR30250:SF11">
    <property type="entry name" value="O-ANTIGEN TRANSPORTER-RELATED"/>
    <property type="match status" value="1"/>
</dbReference>
<evidence type="ECO:0000256" key="6">
    <source>
        <dbReference type="SAM" id="Phobius"/>
    </source>
</evidence>
<feature type="transmembrane region" description="Helical" evidence="6">
    <location>
        <begin position="220"/>
        <end position="239"/>
    </location>
</feature>
<dbReference type="InterPro" id="IPR050833">
    <property type="entry name" value="Poly_Biosynth_Transport"/>
</dbReference>
<keyword evidence="3 6" id="KW-0812">Transmembrane</keyword>
<feature type="transmembrane region" description="Helical" evidence="6">
    <location>
        <begin position="276"/>
        <end position="297"/>
    </location>
</feature>
<proteinExistence type="predicted"/>
<comment type="caution">
    <text evidence="7">The sequence shown here is derived from an EMBL/GenBank/DDBJ whole genome shotgun (WGS) entry which is preliminary data.</text>
</comment>
<organism evidence="7 8">
    <name type="scientific">Taishania pollutisoli</name>
    <dbReference type="NCBI Taxonomy" id="2766479"/>
    <lineage>
        <taxon>Bacteria</taxon>
        <taxon>Pseudomonadati</taxon>
        <taxon>Bacteroidota</taxon>
        <taxon>Flavobacteriia</taxon>
        <taxon>Flavobacteriales</taxon>
        <taxon>Crocinitomicaceae</taxon>
        <taxon>Taishania</taxon>
    </lineage>
</organism>
<feature type="transmembrane region" description="Helical" evidence="6">
    <location>
        <begin position="443"/>
        <end position="461"/>
    </location>
</feature>
<dbReference type="PANTHER" id="PTHR30250">
    <property type="entry name" value="PST FAMILY PREDICTED COLANIC ACID TRANSPORTER"/>
    <property type="match status" value="1"/>
</dbReference>
<evidence type="ECO:0000256" key="1">
    <source>
        <dbReference type="ARBA" id="ARBA00004651"/>
    </source>
</evidence>
<keyword evidence="8" id="KW-1185">Reference proteome</keyword>
<feature type="transmembrane region" description="Helical" evidence="6">
    <location>
        <begin position="411"/>
        <end position="431"/>
    </location>
</feature>
<feature type="transmembrane region" description="Helical" evidence="6">
    <location>
        <begin position="179"/>
        <end position="199"/>
    </location>
</feature>
<feature type="transmembrane region" description="Helical" evidence="6">
    <location>
        <begin position="90"/>
        <end position="114"/>
    </location>
</feature>
<keyword evidence="2" id="KW-1003">Cell membrane</keyword>
<dbReference type="InterPro" id="IPR002797">
    <property type="entry name" value="Polysacc_synth"/>
</dbReference>
<gene>
    <name evidence="7" type="ORF">H9Y05_09890</name>
</gene>
<feature type="transmembrane region" description="Helical" evidence="6">
    <location>
        <begin position="12"/>
        <end position="36"/>
    </location>
</feature>
<comment type="subcellular location">
    <subcellularLocation>
        <location evidence="1">Cell membrane</location>
        <topology evidence="1">Multi-pass membrane protein</topology>
    </subcellularLocation>
</comment>
<evidence type="ECO:0000313" key="8">
    <source>
        <dbReference type="Proteomes" id="UP000652681"/>
    </source>
</evidence>
<feature type="transmembrane region" description="Helical" evidence="6">
    <location>
        <begin position="48"/>
        <end position="69"/>
    </location>
</feature>
<dbReference type="GO" id="GO:0005886">
    <property type="term" value="C:plasma membrane"/>
    <property type="evidence" value="ECO:0007669"/>
    <property type="project" value="UniProtKB-SubCell"/>
</dbReference>
<dbReference type="Pfam" id="PF01943">
    <property type="entry name" value="Polysacc_synt"/>
    <property type="match status" value="1"/>
</dbReference>